<gene>
    <name evidence="2" type="primary">tusC</name>
    <name evidence="2" type="ORF">D9F05_06145</name>
</gene>
<comment type="similarity">
    <text evidence="1">Belongs to the DsrF/TusC family.</text>
</comment>
<evidence type="ECO:0000256" key="1">
    <source>
        <dbReference type="ARBA" id="ARBA00005996"/>
    </source>
</evidence>
<organism evidence="2">
    <name type="scientific">Escherichia coli</name>
    <dbReference type="NCBI Taxonomy" id="562"/>
    <lineage>
        <taxon>Bacteria</taxon>
        <taxon>Pseudomonadati</taxon>
        <taxon>Pseudomonadota</taxon>
        <taxon>Gammaproteobacteria</taxon>
        <taxon>Enterobacterales</taxon>
        <taxon>Enterobacteriaceae</taxon>
        <taxon>Escherichia</taxon>
    </lineage>
</organism>
<dbReference type="PANTHER" id="PTHR38780:SF1">
    <property type="entry name" value="PROTEIN TUSC"/>
    <property type="match status" value="1"/>
</dbReference>
<dbReference type="NCBIfam" id="TIGR03010">
    <property type="entry name" value="sulf_tusC_dsrF"/>
    <property type="match status" value="1"/>
</dbReference>
<comment type="caution">
    <text evidence="2">The sequence shown here is derived from an EMBL/GenBank/DDBJ whole genome shotgun (WGS) entry which is preliminary data.</text>
</comment>
<dbReference type="AlphaFoldDB" id="A0A3L0WZC9"/>
<keyword evidence="2" id="KW-0808">Transferase</keyword>
<sequence>MNKIAFICRRGPHGTAAGREGLDAVLATSALTESLAMFLIGDGVLQLVREQQPHAILQRHYAPTFKLLELYDIEEVYVCADSLAERGLTMDDLLIPAESLSRADICRQWGQCATHICF</sequence>
<dbReference type="InterPro" id="IPR027396">
    <property type="entry name" value="DsrEFH-like"/>
</dbReference>
<name>A0A3L0WZC9_ECOLX</name>
<proteinExistence type="inferred from homology"/>
<dbReference type="InterPro" id="IPR003787">
    <property type="entry name" value="Sulphur_relay_DsrE/F-like"/>
</dbReference>
<dbReference type="GO" id="GO:0016740">
    <property type="term" value="F:transferase activity"/>
    <property type="evidence" value="ECO:0007669"/>
    <property type="project" value="UniProtKB-KW"/>
</dbReference>
<dbReference type="InterPro" id="IPR017462">
    <property type="entry name" value="Sulphur_relay_TusC/DsrF"/>
</dbReference>
<reference evidence="2" key="1">
    <citation type="submission" date="2018-10" db="EMBL/GenBank/DDBJ databases">
        <authorList>
            <consortium name="NARMS: The National Antimicrobial Resistance Monitoring System"/>
        </authorList>
    </citation>
    <scope>NUCLEOTIDE SEQUENCE [LARGE SCALE GENOMIC DNA]</scope>
    <source>
        <strain evidence="2">CVM N17EC0388</strain>
    </source>
</reference>
<protein>
    <submittedName>
        <fullName evidence="2">Sulfurtransferase complex subunit TusC</fullName>
    </submittedName>
</protein>
<dbReference type="NCBIfam" id="NF001238">
    <property type="entry name" value="PRK00211.1"/>
    <property type="match status" value="1"/>
</dbReference>
<dbReference type="PANTHER" id="PTHR38780">
    <property type="entry name" value="PROTEIN TUSC"/>
    <property type="match status" value="1"/>
</dbReference>
<dbReference type="Gene3D" id="3.40.1260.10">
    <property type="entry name" value="DsrEFH-like"/>
    <property type="match status" value="1"/>
</dbReference>
<dbReference type="SUPFAM" id="SSF75169">
    <property type="entry name" value="DsrEFH-like"/>
    <property type="match status" value="1"/>
</dbReference>
<accession>A0A3L0WZC9</accession>
<dbReference type="EMBL" id="RNRV01000007">
    <property type="protein sequence ID" value="MHO03951.1"/>
    <property type="molecule type" value="Genomic_DNA"/>
</dbReference>
<dbReference type="Pfam" id="PF02635">
    <property type="entry name" value="DsrE"/>
    <property type="match status" value="1"/>
</dbReference>
<evidence type="ECO:0000313" key="2">
    <source>
        <dbReference type="EMBL" id="MHO03951.1"/>
    </source>
</evidence>